<dbReference type="InterPro" id="IPR018108">
    <property type="entry name" value="MCP_transmembrane"/>
</dbReference>
<dbReference type="PANTHER" id="PTHR24089">
    <property type="entry name" value="SOLUTE CARRIER FAMILY 25"/>
    <property type="match status" value="1"/>
</dbReference>
<dbReference type="Gene3D" id="1.50.40.10">
    <property type="entry name" value="Mitochondrial carrier domain"/>
    <property type="match status" value="1"/>
</dbReference>
<dbReference type="PROSITE" id="PS50920">
    <property type="entry name" value="SOLCAR"/>
    <property type="match status" value="3"/>
</dbReference>
<dbReference type="SUPFAM" id="SSF103506">
    <property type="entry name" value="Mitochondrial carrier"/>
    <property type="match status" value="1"/>
</dbReference>
<dbReference type="RefSeq" id="XP_006822588.1">
    <property type="nucleotide sequence ID" value="XM_006822525.1"/>
</dbReference>
<keyword evidence="5" id="KW-0677">Repeat</keyword>
<evidence type="ECO:0000256" key="1">
    <source>
        <dbReference type="ARBA" id="ARBA00004141"/>
    </source>
</evidence>
<organism evidence="9 10">
    <name type="scientific">Saccoglossus kowalevskii</name>
    <name type="common">Acorn worm</name>
    <dbReference type="NCBI Taxonomy" id="10224"/>
    <lineage>
        <taxon>Eukaryota</taxon>
        <taxon>Metazoa</taxon>
        <taxon>Hemichordata</taxon>
        <taxon>Enteropneusta</taxon>
        <taxon>Harrimaniidae</taxon>
        <taxon>Saccoglossus</taxon>
    </lineage>
</organism>
<feature type="repeat" description="Solcar" evidence="7">
    <location>
        <begin position="154"/>
        <end position="239"/>
    </location>
</feature>
<sequence>MHSLRPSGKVRYPATKMIESATVKEDPHSLEIDDVRPGSSKTTIAISQEKPHLQLSTKKRVLTSLTGGAIAGAVAKTTIAPLDRTKIIFQTSQKEFTYKAAMNVLGETYRKEGFFNLWRGNTATMARIIPYAAIQYAAHEQYKLLFGAKDGKALDPLPRFVAGSLAGATAVSFTYPLDLARARMAVTQKEMYNTLTSVFWMIYKKEGVRTFYRGFLPTVIGVLPYGGISFFTYETLKKLHGDYTGGKDPHPIERMCFGALAGLFGQSASYPLDIVRRRMQTAGLKDYGHLYDTIVNTISLVLKREGLVGGLYKGLSMNWIKGPIAVGISFTTFDLTQRMLRKYEIFT</sequence>
<evidence type="ECO:0000313" key="10">
    <source>
        <dbReference type="RefSeq" id="XP_006822588.1"/>
    </source>
</evidence>
<reference evidence="10" key="1">
    <citation type="submission" date="2025-08" db="UniProtKB">
        <authorList>
            <consortium name="RefSeq"/>
        </authorList>
    </citation>
    <scope>IDENTIFICATION</scope>
    <source>
        <tissue evidence="10">Testes</tissue>
    </source>
</reference>
<dbReference type="PRINTS" id="PR00926">
    <property type="entry name" value="MITOCARRIER"/>
</dbReference>
<proteinExistence type="inferred from homology"/>
<name>A0ABM0MRE7_SACKO</name>
<evidence type="ECO:0000256" key="3">
    <source>
        <dbReference type="ARBA" id="ARBA00022448"/>
    </source>
</evidence>
<dbReference type="GeneID" id="100374439"/>
<protein>
    <submittedName>
        <fullName evidence="10">Mitochondrial coenzyme A transporter SLC25A42-like</fullName>
    </submittedName>
</protein>
<dbReference type="Proteomes" id="UP000694865">
    <property type="component" value="Unplaced"/>
</dbReference>
<comment type="subcellular location">
    <subcellularLocation>
        <location evidence="1">Membrane</location>
        <topology evidence="1">Multi-pass membrane protein</topology>
    </subcellularLocation>
</comment>
<keyword evidence="6 7" id="KW-0472">Membrane</keyword>
<dbReference type="InterPro" id="IPR002067">
    <property type="entry name" value="MCP"/>
</dbReference>
<gene>
    <name evidence="10" type="primary">LOC100374439</name>
</gene>
<comment type="similarity">
    <text evidence="2 8">Belongs to the mitochondrial carrier (TC 2.A.29) family.</text>
</comment>
<evidence type="ECO:0000256" key="6">
    <source>
        <dbReference type="ARBA" id="ARBA00023136"/>
    </source>
</evidence>
<evidence type="ECO:0000256" key="8">
    <source>
        <dbReference type="RuleBase" id="RU000488"/>
    </source>
</evidence>
<dbReference type="Pfam" id="PF00153">
    <property type="entry name" value="Mito_carr"/>
    <property type="match status" value="3"/>
</dbReference>
<accession>A0ABM0MRE7</accession>
<evidence type="ECO:0000256" key="7">
    <source>
        <dbReference type="PROSITE-ProRule" id="PRU00282"/>
    </source>
</evidence>
<evidence type="ECO:0000256" key="5">
    <source>
        <dbReference type="ARBA" id="ARBA00022737"/>
    </source>
</evidence>
<evidence type="ECO:0000313" key="9">
    <source>
        <dbReference type="Proteomes" id="UP000694865"/>
    </source>
</evidence>
<feature type="repeat" description="Solcar" evidence="7">
    <location>
        <begin position="249"/>
        <end position="339"/>
    </location>
</feature>
<dbReference type="InterPro" id="IPR023395">
    <property type="entry name" value="MCP_dom_sf"/>
</dbReference>
<keyword evidence="3 8" id="KW-0813">Transport</keyword>
<evidence type="ECO:0000256" key="2">
    <source>
        <dbReference type="ARBA" id="ARBA00006375"/>
    </source>
</evidence>
<evidence type="ECO:0000256" key="4">
    <source>
        <dbReference type="ARBA" id="ARBA00022692"/>
    </source>
</evidence>
<feature type="repeat" description="Solcar" evidence="7">
    <location>
        <begin position="59"/>
        <end position="145"/>
    </location>
</feature>
<keyword evidence="4 7" id="KW-0812">Transmembrane</keyword>
<keyword evidence="9" id="KW-1185">Reference proteome</keyword>